<organism evidence="1 2">
    <name type="scientific">Flammeovirga kamogawensis</name>
    <dbReference type="NCBI Taxonomy" id="373891"/>
    <lineage>
        <taxon>Bacteria</taxon>
        <taxon>Pseudomonadati</taxon>
        <taxon>Bacteroidota</taxon>
        <taxon>Cytophagia</taxon>
        <taxon>Cytophagales</taxon>
        <taxon>Flammeovirgaceae</taxon>
        <taxon>Flammeovirga</taxon>
    </lineage>
</organism>
<keyword evidence="2" id="KW-1185">Reference proteome</keyword>
<dbReference type="RefSeq" id="WP_144076643.1">
    <property type="nucleotide sequence ID" value="NZ_CP076129.1"/>
</dbReference>
<dbReference type="Proteomes" id="UP000682802">
    <property type="component" value="Chromosome 2"/>
</dbReference>
<proteinExistence type="predicted"/>
<dbReference type="PROSITE" id="PS51257">
    <property type="entry name" value="PROKAR_LIPOPROTEIN"/>
    <property type="match status" value="1"/>
</dbReference>
<evidence type="ECO:0008006" key="3">
    <source>
        <dbReference type="Google" id="ProtNLM"/>
    </source>
</evidence>
<protein>
    <recommendedName>
        <fullName evidence="3">Lipoprotein</fullName>
    </recommendedName>
</protein>
<sequence>MRAALFCISLLIGLVSCTETPSILPKDPNQIQLIKDTVEESPTSLDTTTVIPTNQLIIHP</sequence>
<reference evidence="1 2" key="1">
    <citation type="submission" date="2021-05" db="EMBL/GenBank/DDBJ databases">
        <title>Comparative genomic studies on the polysaccharide-degrading batcterial strains of the Flammeovirga genus.</title>
        <authorList>
            <person name="Zewei F."/>
            <person name="Zheng Z."/>
            <person name="Yu L."/>
            <person name="Ruyue G."/>
            <person name="Yanhong M."/>
            <person name="Yuanyuan C."/>
            <person name="Jingyan G."/>
            <person name="Wenjun H."/>
        </authorList>
    </citation>
    <scope>NUCLEOTIDE SEQUENCE [LARGE SCALE GENOMIC DNA]</scope>
    <source>
        <strain evidence="1 2">YS10</strain>
    </source>
</reference>
<evidence type="ECO:0000313" key="1">
    <source>
        <dbReference type="EMBL" id="QWG09989.1"/>
    </source>
</evidence>
<gene>
    <name evidence="1" type="ORF">KM029_20115</name>
</gene>
<evidence type="ECO:0000313" key="2">
    <source>
        <dbReference type="Proteomes" id="UP000682802"/>
    </source>
</evidence>
<accession>A0ABX8H2Z2</accession>
<name>A0ABX8H2Z2_9BACT</name>
<dbReference type="EMBL" id="CP076129">
    <property type="protein sequence ID" value="QWG09989.1"/>
    <property type="molecule type" value="Genomic_DNA"/>
</dbReference>